<dbReference type="Pfam" id="PF08448">
    <property type="entry name" value="PAS_4"/>
    <property type="match status" value="1"/>
</dbReference>
<evidence type="ECO:0000259" key="1">
    <source>
        <dbReference type="PROSITE" id="PS50112"/>
    </source>
</evidence>
<protein>
    <recommendedName>
        <fullName evidence="1">PAS domain-containing protein</fullName>
    </recommendedName>
</protein>
<proteinExistence type="predicted"/>
<dbReference type="InterPro" id="IPR035965">
    <property type="entry name" value="PAS-like_dom_sf"/>
</dbReference>
<dbReference type="NCBIfam" id="TIGR00229">
    <property type="entry name" value="sensory_box"/>
    <property type="match status" value="1"/>
</dbReference>
<gene>
    <name evidence="2" type="ORF">NNJEOMEG_00756</name>
</gene>
<name>A0A6V8LRG4_9BACT</name>
<evidence type="ECO:0000313" key="2">
    <source>
        <dbReference type="EMBL" id="GFK92928.1"/>
    </source>
</evidence>
<dbReference type="InterPro" id="IPR000014">
    <property type="entry name" value="PAS"/>
</dbReference>
<dbReference type="SMART" id="SM00091">
    <property type="entry name" value="PAS"/>
    <property type="match status" value="1"/>
</dbReference>
<dbReference type="AlphaFoldDB" id="A0A6V8LRG4"/>
<evidence type="ECO:0000313" key="3">
    <source>
        <dbReference type="Proteomes" id="UP000494245"/>
    </source>
</evidence>
<dbReference type="CDD" id="cd00130">
    <property type="entry name" value="PAS"/>
    <property type="match status" value="1"/>
</dbReference>
<feature type="domain" description="PAS" evidence="1">
    <location>
        <begin position="21"/>
        <end position="55"/>
    </location>
</feature>
<keyword evidence="3" id="KW-1185">Reference proteome</keyword>
<dbReference type="SUPFAM" id="SSF55785">
    <property type="entry name" value="PYP-like sensor domain (PAS domain)"/>
    <property type="match status" value="1"/>
</dbReference>
<dbReference type="Proteomes" id="UP000494245">
    <property type="component" value="Unassembled WGS sequence"/>
</dbReference>
<comment type="caution">
    <text evidence="2">The sequence shown here is derived from an EMBL/GenBank/DDBJ whole genome shotgun (WGS) entry which is preliminary data.</text>
</comment>
<dbReference type="InterPro" id="IPR013656">
    <property type="entry name" value="PAS_4"/>
</dbReference>
<accession>A0A6V8LRG4</accession>
<dbReference type="EMBL" id="BLTE01000002">
    <property type="protein sequence ID" value="GFK92928.1"/>
    <property type="molecule type" value="Genomic_DNA"/>
</dbReference>
<dbReference type="RefSeq" id="WP_173081463.1">
    <property type="nucleotide sequence ID" value="NZ_BLTE01000002.1"/>
</dbReference>
<reference evidence="2 3" key="1">
    <citation type="submission" date="2020-04" db="EMBL/GenBank/DDBJ databases">
        <authorList>
            <consortium name="Desulfovibrio sp. FSS-1 genome sequencing consortium"/>
            <person name="Shimoshige H."/>
            <person name="Kobayashi H."/>
            <person name="Maekawa T."/>
        </authorList>
    </citation>
    <scope>NUCLEOTIDE SEQUENCE [LARGE SCALE GENOMIC DNA]</scope>
    <source>
        <strain evidence="2 3">SIID29052-01</strain>
    </source>
</reference>
<sequence>MDHSGPADIDAYYRLHRFAYLPDGVSITTTFGEFVKVNEAFCKASGYAAEELLGKCWGALDLWADHVQRADYLDRLGKCRCVSHFPAGLVHRDGSVRQCLLTGTVVAVGGRLYVVTIGRDVTCS</sequence>
<organism evidence="2 3">
    <name type="scientific">Fundidesulfovibrio magnetotacticus</name>
    <dbReference type="NCBI Taxonomy" id="2730080"/>
    <lineage>
        <taxon>Bacteria</taxon>
        <taxon>Pseudomonadati</taxon>
        <taxon>Thermodesulfobacteriota</taxon>
        <taxon>Desulfovibrionia</taxon>
        <taxon>Desulfovibrionales</taxon>
        <taxon>Desulfovibrionaceae</taxon>
        <taxon>Fundidesulfovibrio</taxon>
    </lineage>
</organism>
<dbReference type="PROSITE" id="PS50112">
    <property type="entry name" value="PAS"/>
    <property type="match status" value="1"/>
</dbReference>
<reference evidence="2 3" key="2">
    <citation type="submission" date="2020-05" db="EMBL/GenBank/DDBJ databases">
        <title>Draft genome sequence of Desulfovibrio sp. strainFSS-1.</title>
        <authorList>
            <person name="Shimoshige H."/>
            <person name="Kobayashi H."/>
            <person name="Maekawa T."/>
        </authorList>
    </citation>
    <scope>NUCLEOTIDE SEQUENCE [LARGE SCALE GENOMIC DNA]</scope>
    <source>
        <strain evidence="2 3">SIID29052-01</strain>
    </source>
</reference>
<dbReference type="Gene3D" id="3.30.450.20">
    <property type="entry name" value="PAS domain"/>
    <property type="match status" value="1"/>
</dbReference>